<evidence type="ECO:0000256" key="1">
    <source>
        <dbReference type="SAM" id="Phobius"/>
    </source>
</evidence>
<dbReference type="Proteomes" id="UP000523682">
    <property type="component" value="Unassembled WGS sequence"/>
</dbReference>
<evidence type="ECO:0000313" key="3">
    <source>
        <dbReference type="Proteomes" id="UP000523682"/>
    </source>
</evidence>
<feature type="transmembrane region" description="Helical" evidence="1">
    <location>
        <begin position="5"/>
        <end position="24"/>
    </location>
</feature>
<keyword evidence="3" id="KW-1185">Reference proteome</keyword>
<feature type="transmembrane region" description="Helical" evidence="1">
    <location>
        <begin position="182"/>
        <end position="201"/>
    </location>
</feature>
<organism evidence="2 3">
    <name type="scientific">Corynebacterium haemomassiliense</name>
    <dbReference type="NCBI Taxonomy" id="2754726"/>
    <lineage>
        <taxon>Bacteria</taxon>
        <taxon>Bacillati</taxon>
        <taxon>Actinomycetota</taxon>
        <taxon>Actinomycetes</taxon>
        <taxon>Mycobacteriales</taxon>
        <taxon>Corynebacteriaceae</taxon>
        <taxon>Corynebacterium</taxon>
    </lineage>
</organism>
<feature type="transmembrane region" description="Helical" evidence="1">
    <location>
        <begin position="106"/>
        <end position="122"/>
    </location>
</feature>
<dbReference type="RefSeq" id="WP_181888134.1">
    <property type="nucleotide sequence ID" value="NZ_JACDTZ010000001.1"/>
</dbReference>
<feature type="transmembrane region" description="Helical" evidence="1">
    <location>
        <begin position="234"/>
        <end position="253"/>
    </location>
</feature>
<feature type="transmembrane region" description="Helical" evidence="1">
    <location>
        <begin position="84"/>
        <end position="99"/>
    </location>
</feature>
<keyword evidence="1" id="KW-0472">Membrane</keyword>
<gene>
    <name evidence="2" type="ORF">H0193_00815</name>
</gene>
<feature type="transmembrane region" description="Helical" evidence="1">
    <location>
        <begin position="151"/>
        <end position="170"/>
    </location>
</feature>
<keyword evidence="1" id="KW-1133">Transmembrane helix</keyword>
<accession>A0A7W2E915</accession>
<dbReference type="EMBL" id="JACDTZ010000001">
    <property type="protein sequence ID" value="MBA5243371.1"/>
    <property type="molecule type" value="Genomic_DNA"/>
</dbReference>
<name>A0A7W2E915_9CORY</name>
<dbReference type="AlphaFoldDB" id="A0A7W2E915"/>
<protein>
    <submittedName>
        <fullName evidence="2">DUF418 domain-containing protein</fullName>
    </submittedName>
</protein>
<proteinExistence type="predicted"/>
<keyword evidence="1" id="KW-0812">Transmembrane</keyword>
<comment type="caution">
    <text evidence="2">The sequence shown here is derived from an EMBL/GenBank/DDBJ whole genome shotgun (WGS) entry which is preliminary data.</text>
</comment>
<reference evidence="2 3" key="1">
    <citation type="submission" date="2020-07" db="EMBL/GenBank/DDBJ databases">
        <title>Draft genome and description of Corynebacterium haemomassiliense strain Marseile-Q3615 sp. nov.</title>
        <authorList>
            <person name="Boxberger M."/>
            <person name="La Scola B."/>
        </authorList>
    </citation>
    <scope>NUCLEOTIDE SEQUENCE [LARGE SCALE GENOMIC DNA]</scope>
    <source>
        <strain evidence="2 3">Marseille-Q3615</strain>
    </source>
</reference>
<feature type="transmembrane region" description="Helical" evidence="1">
    <location>
        <begin position="128"/>
        <end position="144"/>
    </location>
</feature>
<sequence length="279" mass="29070">MQTRIVGIDAARAVALIAMIVAHLTAPGGIAAQLLFGFPAGLFAFLAGVSMGLMRARPAQFVVRGACLIALHFALVPFSGTIEVVLGTIGVCMIVLAWAPKLDSAWLAWLAFAGTLGSAALAPSSSPYPPLMWAVLMVAGILFARHMPLRAGALVGCALFAADVALRWWVPLPPLLDATGHAGGLVDVVGTAGASIGICSLCCMAGRWLGWLAPLGRMTLTLYCLHVLSAQWVGVWASVIGSAVIAYGWLAVFKRGPMESTVRRLTAVVGKENNEKVGV</sequence>
<evidence type="ECO:0000313" key="2">
    <source>
        <dbReference type="EMBL" id="MBA5243371.1"/>
    </source>
</evidence>